<protein>
    <submittedName>
        <fullName evidence="1">Uncharacterized protein</fullName>
    </submittedName>
</protein>
<reference evidence="1" key="1">
    <citation type="submission" date="2019-06" db="EMBL/GenBank/DDBJ databases">
        <title>Complete genome sequence of Methylogaea oryzae strain JCM16910.</title>
        <authorList>
            <person name="Asakawa S."/>
        </authorList>
    </citation>
    <scope>NUCLEOTIDE SEQUENCE</scope>
    <source>
        <strain evidence="1">E10</strain>
    </source>
</reference>
<dbReference type="KEGG" id="moz:MoryE10_20000"/>
<keyword evidence="2" id="KW-1185">Reference proteome</keyword>
<dbReference type="EMBL" id="AP019782">
    <property type="protein sequence ID" value="BBL71394.1"/>
    <property type="molecule type" value="Genomic_DNA"/>
</dbReference>
<accession>A0A8D4VQB5</accession>
<dbReference type="Proteomes" id="UP000824988">
    <property type="component" value="Chromosome"/>
</dbReference>
<dbReference type="AlphaFoldDB" id="A0A8D4VQB5"/>
<organism evidence="1 2">
    <name type="scientific">Methylogaea oryzae</name>
    <dbReference type="NCBI Taxonomy" id="1295382"/>
    <lineage>
        <taxon>Bacteria</taxon>
        <taxon>Pseudomonadati</taxon>
        <taxon>Pseudomonadota</taxon>
        <taxon>Gammaproteobacteria</taxon>
        <taxon>Methylococcales</taxon>
        <taxon>Methylococcaceae</taxon>
        <taxon>Methylogaea</taxon>
    </lineage>
</organism>
<dbReference type="RefSeq" id="WP_156302569.1">
    <property type="nucleotide sequence ID" value="NZ_AP019782.1"/>
</dbReference>
<proteinExistence type="predicted"/>
<evidence type="ECO:0000313" key="2">
    <source>
        <dbReference type="Proteomes" id="UP000824988"/>
    </source>
</evidence>
<gene>
    <name evidence="1" type="ORF">MoryE10_20000</name>
</gene>
<name>A0A8D4VQB5_9GAMM</name>
<sequence>MTDHFRRLEAIPLSWNDLSNDQKNAVEAVSAWLVNAIDAIPARQERHFRPAYPLPLLDHNRRSQLAFIDGDRGTGKSSVLLTLQNMTISAEPDHSYASDLYEDHKFNAFERLDKLRQHVVWLETLDMEPLSRGTNLFAAILARIAKMLDAGLHGLPPIAAALEKPDGLADVLAKLHQLQNDAAIVWDRMDGTGQGGDPQARALWVMQAEKAGLDLHGRLTEVLDGIARHLRFDGVENPLFVLPVDDFDLAPAHCLELLRLIRMITTPRLFFVIAGNTRIAESVLKLRTEGDLLRLVEGKPSDSNEMQERAAEIAANNMRKLVPPGQRAMLKRLRLEEALRIRAEPRGRSLRDRLADIRFEVNQAPTDNPEMSLSQFLLLDEKAVGGASMTAEWLAGTPRQALDYAEMLAKFVRPRTQATTTDKGKSRARNMAKDAPRHIQYRHDDQLLSVLLEDIGRQIKEDWILPYALRQRLTDKLDTSLGISLDFQNQLYVDQSALREELKTSGGATVIISNPYFAGLFITTGRDSAGGQPDTEGKRSGIEIPRQIASAVLFAHDLAVSLWGGYLRHSALTYGTELGPKVTAVWGYGQKKNTPVVWPLPEWWTFRDYERFAHQWRLHAAQCDGRYGLAWVMAILEVVCNEAYEGGNEGLSKTRLQRLLSCMANEKPKRMARRVLRDSVLTAIALMLAPESASGLDVSAFTDETIGFIRAISNQPTLVGRIRRRRAQIWNQANYQGIAITKQEIELCFAISPERAKKDFNDRVRGLTRYAQVEKQAELLRKSIDYNTKFTMLKTLKNQINATHQDDLLNNLETLLLYEDYYKDKQNKFNELCNGIFIPEEDDFIIAGN</sequence>
<evidence type="ECO:0000313" key="1">
    <source>
        <dbReference type="EMBL" id="BBL71394.1"/>
    </source>
</evidence>